<evidence type="ECO:0000313" key="1">
    <source>
        <dbReference type="EMBL" id="KNC71666.1"/>
    </source>
</evidence>
<dbReference type="EMBL" id="KQ248352">
    <property type="protein sequence ID" value="KNC71666.1"/>
    <property type="molecule type" value="Genomic_DNA"/>
</dbReference>
<dbReference type="AlphaFoldDB" id="A0A0L0F510"/>
<organism evidence="1 2">
    <name type="scientific">Sphaeroforma arctica JP610</name>
    <dbReference type="NCBI Taxonomy" id="667725"/>
    <lineage>
        <taxon>Eukaryota</taxon>
        <taxon>Ichthyosporea</taxon>
        <taxon>Ichthyophonida</taxon>
        <taxon>Sphaeroforma</taxon>
    </lineage>
</organism>
<gene>
    <name evidence="1" type="ORF">SARC_15795</name>
</gene>
<dbReference type="GeneID" id="25916299"/>
<protein>
    <submittedName>
        <fullName evidence="1">Uncharacterized protein</fullName>
    </submittedName>
</protein>
<name>A0A0L0F510_9EUKA</name>
<reference evidence="1 2" key="1">
    <citation type="submission" date="2011-02" db="EMBL/GenBank/DDBJ databases">
        <title>The Genome Sequence of Sphaeroforma arctica JP610.</title>
        <authorList>
            <consortium name="The Broad Institute Genome Sequencing Platform"/>
            <person name="Russ C."/>
            <person name="Cuomo C."/>
            <person name="Young S.K."/>
            <person name="Zeng Q."/>
            <person name="Gargeya S."/>
            <person name="Alvarado L."/>
            <person name="Berlin A."/>
            <person name="Chapman S.B."/>
            <person name="Chen Z."/>
            <person name="Freedman E."/>
            <person name="Gellesch M."/>
            <person name="Goldberg J."/>
            <person name="Griggs A."/>
            <person name="Gujja S."/>
            <person name="Heilman E."/>
            <person name="Heiman D."/>
            <person name="Howarth C."/>
            <person name="Mehta T."/>
            <person name="Neiman D."/>
            <person name="Pearson M."/>
            <person name="Roberts A."/>
            <person name="Saif S."/>
            <person name="Shea T."/>
            <person name="Shenoy N."/>
            <person name="Sisk P."/>
            <person name="Stolte C."/>
            <person name="Sykes S."/>
            <person name="White J."/>
            <person name="Yandava C."/>
            <person name="Burger G."/>
            <person name="Gray M.W."/>
            <person name="Holland P.W.H."/>
            <person name="King N."/>
            <person name="Lang F.B.F."/>
            <person name="Roger A.J."/>
            <person name="Ruiz-Trillo I."/>
            <person name="Haas B."/>
            <person name="Nusbaum C."/>
            <person name="Birren B."/>
        </authorList>
    </citation>
    <scope>NUCLEOTIDE SEQUENCE [LARGE SCALE GENOMIC DNA]</scope>
    <source>
        <strain evidence="1 2">JP610</strain>
    </source>
</reference>
<accession>A0A0L0F510</accession>
<sequence>METSHNRLRIGADELRLQIEMDQSKFYDTSQSVADIDLFQMVVDGPLGEHYLSTQFILRQFLAETGQGERINGAAVTNPSGLEQVDIQVVYDLIGGYK</sequence>
<keyword evidence="2" id="KW-1185">Reference proteome</keyword>
<dbReference type="RefSeq" id="XP_014145568.1">
    <property type="nucleotide sequence ID" value="XM_014290093.1"/>
</dbReference>
<dbReference type="Proteomes" id="UP000054560">
    <property type="component" value="Unassembled WGS sequence"/>
</dbReference>
<evidence type="ECO:0000313" key="2">
    <source>
        <dbReference type="Proteomes" id="UP000054560"/>
    </source>
</evidence>
<proteinExistence type="predicted"/>